<dbReference type="AlphaFoldDB" id="A0A0J8QXC7"/>
<organism evidence="1 2">
    <name type="scientific">Coccidioides immitis RMSCC 3703</name>
    <dbReference type="NCBI Taxonomy" id="454286"/>
    <lineage>
        <taxon>Eukaryota</taxon>
        <taxon>Fungi</taxon>
        <taxon>Dikarya</taxon>
        <taxon>Ascomycota</taxon>
        <taxon>Pezizomycotina</taxon>
        <taxon>Eurotiomycetes</taxon>
        <taxon>Eurotiomycetidae</taxon>
        <taxon>Onygenales</taxon>
        <taxon>Onygenaceae</taxon>
        <taxon>Coccidioides</taxon>
    </lineage>
</organism>
<name>A0A0J8QXC7_COCIT</name>
<protein>
    <submittedName>
        <fullName evidence="1">Uncharacterized protein</fullName>
    </submittedName>
</protein>
<accession>A0A0J8QXC7</accession>
<reference evidence="2" key="1">
    <citation type="journal article" date="2010" name="Genome Res.">
        <title>Population genomic sequencing of Coccidioides fungi reveals recent hybridization and transposon control.</title>
        <authorList>
            <person name="Neafsey D.E."/>
            <person name="Barker B.M."/>
            <person name="Sharpton T.J."/>
            <person name="Stajich J.E."/>
            <person name="Park D.J."/>
            <person name="Whiston E."/>
            <person name="Hung C.-Y."/>
            <person name="McMahan C."/>
            <person name="White J."/>
            <person name="Sykes S."/>
            <person name="Heiman D."/>
            <person name="Young S."/>
            <person name="Zeng Q."/>
            <person name="Abouelleil A."/>
            <person name="Aftuck L."/>
            <person name="Bessette D."/>
            <person name="Brown A."/>
            <person name="FitzGerald M."/>
            <person name="Lui A."/>
            <person name="Macdonald J.P."/>
            <person name="Priest M."/>
            <person name="Orbach M.J."/>
            <person name="Galgiani J.N."/>
            <person name="Kirkland T.N."/>
            <person name="Cole G.T."/>
            <person name="Birren B.W."/>
            <person name="Henn M.R."/>
            <person name="Taylor J.W."/>
            <person name="Rounsley S.D."/>
        </authorList>
    </citation>
    <scope>NUCLEOTIDE SEQUENCE [LARGE SCALE GENOMIC DNA]</scope>
    <source>
        <strain evidence="2">RMSCC 3703</strain>
    </source>
</reference>
<proteinExistence type="predicted"/>
<dbReference type="EMBL" id="DS268151">
    <property type="protein sequence ID" value="KMU77071.1"/>
    <property type="molecule type" value="Genomic_DNA"/>
</dbReference>
<evidence type="ECO:0000313" key="1">
    <source>
        <dbReference type="EMBL" id="KMU77071.1"/>
    </source>
</evidence>
<dbReference type="Proteomes" id="UP000054559">
    <property type="component" value="Unassembled WGS sequence"/>
</dbReference>
<gene>
    <name evidence="1" type="ORF">CISG_06306</name>
</gene>
<sequence length="122" mass="13843">MTLDILAQVVFKSSVIFSVVEHARFVLHQPLSGLIIICPLRSSFHLKIIRGPSLFSTLTERDRHCLTESRSMAIRNTIPRQKNFIGHSEEAEILILTMQLQRQLNSTPVELPVPMARLKTLA</sequence>
<evidence type="ECO:0000313" key="2">
    <source>
        <dbReference type="Proteomes" id="UP000054559"/>
    </source>
</evidence>